<evidence type="ECO:0000259" key="2">
    <source>
        <dbReference type="Pfam" id="PF00535"/>
    </source>
</evidence>
<dbReference type="Gene3D" id="3.40.50.150">
    <property type="entry name" value="Vaccinia Virus protein VP39"/>
    <property type="match status" value="1"/>
</dbReference>
<feature type="region of interest" description="Disordered" evidence="1">
    <location>
        <begin position="1"/>
        <end position="48"/>
    </location>
</feature>
<dbReference type="InterPro" id="IPR029063">
    <property type="entry name" value="SAM-dependent_MTases_sf"/>
</dbReference>
<dbReference type="Proteomes" id="UP000315369">
    <property type="component" value="Unassembled WGS sequence"/>
</dbReference>
<dbReference type="SUPFAM" id="SSF53335">
    <property type="entry name" value="S-adenosyl-L-methionine-dependent methyltransferases"/>
    <property type="match status" value="1"/>
</dbReference>
<evidence type="ECO:0000313" key="3">
    <source>
        <dbReference type="EMBL" id="TQF14728.1"/>
    </source>
</evidence>
<organism evidence="3 4">
    <name type="scientific">Myxococcus llanfairpwllgwyngyllgogerychwyrndrobwllllantysiliogogogochensis</name>
    <dbReference type="NCBI Taxonomy" id="2590453"/>
    <lineage>
        <taxon>Bacteria</taxon>
        <taxon>Pseudomonadati</taxon>
        <taxon>Myxococcota</taxon>
        <taxon>Myxococcia</taxon>
        <taxon>Myxococcales</taxon>
        <taxon>Cystobacterineae</taxon>
        <taxon>Myxococcaceae</taxon>
        <taxon>Myxococcus</taxon>
    </lineage>
</organism>
<dbReference type="Pfam" id="PF00535">
    <property type="entry name" value="Glycos_transf_2"/>
    <property type="match status" value="1"/>
</dbReference>
<reference evidence="3 4" key="1">
    <citation type="submission" date="2019-06" db="EMBL/GenBank/DDBJ databases">
        <authorList>
            <person name="Livingstone P."/>
            <person name="Whitworth D."/>
        </authorList>
    </citation>
    <scope>NUCLEOTIDE SEQUENCE [LARGE SCALE GENOMIC DNA]</scope>
    <source>
        <strain evidence="3 4">AM401</strain>
    </source>
</reference>
<accession>A0A540X0C1</accession>
<protein>
    <submittedName>
        <fullName evidence="3">Glycosyltransferase</fullName>
    </submittedName>
</protein>
<comment type="caution">
    <text evidence="3">The sequence shown here is derived from an EMBL/GenBank/DDBJ whole genome shotgun (WGS) entry which is preliminary data.</text>
</comment>
<feature type="domain" description="Glycosyltransferase 2-like" evidence="2">
    <location>
        <begin position="626"/>
        <end position="751"/>
    </location>
</feature>
<dbReference type="SUPFAM" id="SSF53448">
    <property type="entry name" value="Nucleotide-diphospho-sugar transferases"/>
    <property type="match status" value="1"/>
</dbReference>
<dbReference type="CDD" id="cd00761">
    <property type="entry name" value="Glyco_tranf_GTA_type"/>
    <property type="match status" value="1"/>
</dbReference>
<evidence type="ECO:0000256" key="1">
    <source>
        <dbReference type="SAM" id="MobiDB-lite"/>
    </source>
</evidence>
<evidence type="ECO:0000313" key="4">
    <source>
        <dbReference type="Proteomes" id="UP000315369"/>
    </source>
</evidence>
<keyword evidence="3" id="KW-0808">Transferase</keyword>
<gene>
    <name evidence="3" type="ORF">FJV41_17185</name>
</gene>
<dbReference type="OrthoDB" id="5458825at2"/>
<feature type="compositionally biased region" description="Low complexity" evidence="1">
    <location>
        <begin position="12"/>
        <end position="48"/>
    </location>
</feature>
<keyword evidence="4" id="KW-1185">Reference proteome</keyword>
<dbReference type="GO" id="GO:0016758">
    <property type="term" value="F:hexosyltransferase activity"/>
    <property type="evidence" value="ECO:0007669"/>
    <property type="project" value="UniProtKB-ARBA"/>
</dbReference>
<sequence>MYEALPPSCQNPPRSSRKTSSPKNMPGCSTPSPRCSPSPCSAASPSGRGSPEAHLPMAPFRHIFACLVHERPDCVVDLVRNLHHLDPSSLILLYNGGHNPKLLEGFPFEHFNAVIHPTPRPMKWGWLHDFALDCFRFAREHHPFDAMTIVDSDQLGLRPGYSEHLRAFFSANPGAGLLGNVQAPHGPGARTAPAVHARREVDLWRPFLRRFPNGESQFVHWTFWPSTVFSADAAQDLVSLFERDAQLQDILRRSRIWATEEVLFPTLTALLGHRVLTSPCDYEVVRYRVRYSTAQLDAAMATPNVFWAHPIPRQLDDPLRTHVRGRFGRYESPSTLAGLSDANPNGERSAVLDTHASREAPVMEAARSESSGLLLTRPILAEMREVEGWLTDDEADLLIAATSRALTSLPATHAVVEVGSYCGKATVVLGRVAQALGVAPPIHAIDPGDGVVGARGSNLQHMGSTRAKLEHTLQRTGLAARIQVHHQHAPTVAWSEPISLLLVDGLHDYASVSADFLHLEPWLAVGGLVAFHDCADYFPGVKRLVRELLHEGRYRALHTAGTLVVLEKRAMATRQEVAPNPTPPPARTQEEAKPTLTLARASAALGTEEPRLTVLPSRDEARPTVSCIMPTFNRRQFVPLAVRWFLAQDWPEKELIIVDDGTQPVEDLLPEDRRIRYLRLERRHSVGAKRNLACQSARGDLIVHWDDDDWSAPRRLRYQATSLLDAGASVCGLTRVYYHQPATDRSWQYVYPAGQRPWVSGNTLCYTKSFWSRNPFPDINIGEDARFLWSDPSRKLLVLDDPSFFVACIHDANVDPKRVHHRYWHPHPTDTVRALMGDAFDAVHALLAA</sequence>
<name>A0A540X0C1_9BACT</name>
<dbReference type="EMBL" id="VIFM01000060">
    <property type="protein sequence ID" value="TQF14728.1"/>
    <property type="molecule type" value="Genomic_DNA"/>
</dbReference>
<proteinExistence type="predicted"/>
<dbReference type="AlphaFoldDB" id="A0A540X0C1"/>
<dbReference type="PANTHER" id="PTHR22916">
    <property type="entry name" value="GLYCOSYLTRANSFERASE"/>
    <property type="match status" value="1"/>
</dbReference>
<dbReference type="Gene3D" id="3.90.550.10">
    <property type="entry name" value="Spore Coat Polysaccharide Biosynthesis Protein SpsA, Chain A"/>
    <property type="match status" value="1"/>
</dbReference>
<dbReference type="PANTHER" id="PTHR22916:SF3">
    <property type="entry name" value="UDP-GLCNAC:BETAGAL BETA-1,3-N-ACETYLGLUCOSAMINYLTRANSFERASE-LIKE PROTEIN 1"/>
    <property type="match status" value="1"/>
</dbReference>
<dbReference type="Pfam" id="PF13578">
    <property type="entry name" value="Methyltransf_24"/>
    <property type="match status" value="1"/>
</dbReference>
<dbReference type="InterPro" id="IPR001173">
    <property type="entry name" value="Glyco_trans_2-like"/>
</dbReference>
<dbReference type="InterPro" id="IPR029044">
    <property type="entry name" value="Nucleotide-diphossugar_trans"/>
</dbReference>